<dbReference type="Pfam" id="PF21117">
    <property type="entry name" value="MRB1590_C"/>
    <property type="match status" value="1"/>
</dbReference>
<proteinExistence type="predicted"/>
<gene>
    <name evidence="5" type="ORF">H9Q78_03020</name>
</gene>
<evidence type="ECO:0000259" key="4">
    <source>
        <dbReference type="Pfam" id="PF21117"/>
    </source>
</evidence>
<dbReference type="InterPro" id="IPR046833">
    <property type="entry name" value="ABC_N"/>
</dbReference>
<dbReference type="KEGG" id="qdo:H9Q78_03020"/>
<keyword evidence="6" id="KW-1185">Reference proteome</keyword>
<evidence type="ECO:0000256" key="1">
    <source>
        <dbReference type="SAM" id="MobiDB-lite"/>
    </source>
</evidence>
<evidence type="ECO:0000259" key="3">
    <source>
        <dbReference type="Pfam" id="PF20446"/>
    </source>
</evidence>
<dbReference type="PANTHER" id="PTHR38149:SF1">
    <property type="entry name" value="ATPASE"/>
    <property type="match status" value="1"/>
</dbReference>
<protein>
    <submittedName>
        <fullName evidence="5">ABC-ATPase domain-containing protein</fullName>
    </submittedName>
</protein>
<organism evidence="5 6">
    <name type="scientific">Qiania dongpingensis</name>
    <dbReference type="NCBI Taxonomy" id="2763669"/>
    <lineage>
        <taxon>Bacteria</taxon>
        <taxon>Bacillati</taxon>
        <taxon>Bacillota</taxon>
        <taxon>Clostridia</taxon>
        <taxon>Lachnospirales</taxon>
        <taxon>Lachnospiraceae</taxon>
        <taxon>Qiania</taxon>
    </lineage>
</organism>
<dbReference type="Pfam" id="PF09818">
    <property type="entry name" value="ABC_ATPase"/>
    <property type="match status" value="1"/>
</dbReference>
<feature type="region of interest" description="Disordered" evidence="1">
    <location>
        <begin position="461"/>
        <end position="486"/>
    </location>
</feature>
<sequence length="583" mass="65108">MKTSAQLDSMLRDIDHKSYPAYKTLKGFYDFGSYSLSIDHVQGDPFASPSRLTLHITDKSSGFSPDFWSSEDRKTAFCDFLLRQFEKAVQDYSFQAKGSGKSGALFTTRCGPQVLRRTACTVREKTILMRFEAGFPANGRTINSRELRKILFDYLPKCAEKSLYYKNISQSALQNAMELYEDQQALRTFLPENDLIAFVADGAVLPRKSGVSNLPMKEAVPFSSPASMKVSFSLPHRGRITGMGIRKGITLITGGGYHGKSTLLKALETGVYNHVAGDGREFVITDASAVKLRAEESRIIKRVNISPFINHLPNGKDTSSFSTEDASGSTSQAAGVMEGIEAGAKLFLIDEDTCATNFMVRDELMRRVISPDKEPITPFLSRIRPLFSQLGISTILVVGSSGAFFHTADCVLQMDNYQAKDITTRAKKEAEDYNASRAGSLGESSGADPFCFPRGIMNRTYRPAVPKSGNDHRRRSVQNPERDYRPPKIKVQGKDSLFYDKSMIDLRYVEQLADEEQTRALGYILLYLNTHLDSPVPLSDHLPGLYEKIVREGMESITSWDCPPFMALPRLQEIYACINRCRF</sequence>
<dbReference type="RefSeq" id="WP_249303531.1">
    <property type="nucleotide sequence ID" value="NZ_CP060634.1"/>
</dbReference>
<dbReference type="SUPFAM" id="SSF52540">
    <property type="entry name" value="P-loop containing nucleoside triphosphate hydrolases"/>
    <property type="match status" value="1"/>
</dbReference>
<dbReference type="PANTHER" id="PTHR38149">
    <property type="entry name" value="ATPASE"/>
    <property type="match status" value="1"/>
</dbReference>
<feature type="domain" description="MRB1590-like C-terminal" evidence="4">
    <location>
        <begin position="488"/>
        <end position="582"/>
    </location>
</feature>
<evidence type="ECO:0000259" key="2">
    <source>
        <dbReference type="Pfam" id="PF09818"/>
    </source>
</evidence>
<dbReference type="InterPro" id="IPR019195">
    <property type="entry name" value="ABC_ATPase_put"/>
</dbReference>
<feature type="domain" description="ATPase of the ABC class N-terminal" evidence="3">
    <location>
        <begin position="6"/>
        <end position="166"/>
    </location>
</feature>
<accession>A0A7G9G5R3</accession>
<dbReference type="Proteomes" id="UP000515823">
    <property type="component" value="Chromosome"/>
</dbReference>
<feature type="domain" description="ATPase of the ABC class C-terminal" evidence="2">
    <location>
        <begin position="170"/>
        <end position="437"/>
    </location>
</feature>
<dbReference type="EMBL" id="CP060634">
    <property type="protein sequence ID" value="QNM06145.1"/>
    <property type="molecule type" value="Genomic_DNA"/>
</dbReference>
<dbReference type="InterPro" id="IPR046834">
    <property type="entry name" value="ABC_ATPase_C"/>
</dbReference>
<name>A0A7G9G5R3_9FIRM</name>
<dbReference type="AlphaFoldDB" id="A0A7G9G5R3"/>
<dbReference type="Pfam" id="PF20446">
    <property type="entry name" value="ABC_N"/>
    <property type="match status" value="1"/>
</dbReference>
<reference evidence="5 6" key="1">
    <citation type="submission" date="2020-08" db="EMBL/GenBank/DDBJ databases">
        <authorList>
            <person name="Liu C."/>
            <person name="Sun Q."/>
        </authorList>
    </citation>
    <scope>NUCLEOTIDE SEQUENCE [LARGE SCALE GENOMIC DNA]</scope>
    <source>
        <strain evidence="5 6">NSJ-38</strain>
    </source>
</reference>
<evidence type="ECO:0000313" key="6">
    <source>
        <dbReference type="Proteomes" id="UP000515823"/>
    </source>
</evidence>
<dbReference type="InterPro" id="IPR027417">
    <property type="entry name" value="P-loop_NTPase"/>
</dbReference>
<dbReference type="InterPro" id="IPR049069">
    <property type="entry name" value="MRB1590-like_C"/>
</dbReference>
<evidence type="ECO:0000313" key="5">
    <source>
        <dbReference type="EMBL" id="QNM06145.1"/>
    </source>
</evidence>